<feature type="compositionally biased region" description="Pro residues" evidence="1">
    <location>
        <begin position="859"/>
        <end position="871"/>
    </location>
</feature>
<feature type="region of interest" description="Disordered" evidence="1">
    <location>
        <begin position="1461"/>
        <end position="1486"/>
    </location>
</feature>
<feature type="compositionally biased region" description="Basic and acidic residues" evidence="1">
    <location>
        <begin position="940"/>
        <end position="949"/>
    </location>
</feature>
<feature type="non-terminal residue" evidence="2">
    <location>
        <position position="1"/>
    </location>
</feature>
<evidence type="ECO:0000256" key="1">
    <source>
        <dbReference type="SAM" id="MobiDB-lite"/>
    </source>
</evidence>
<feature type="compositionally biased region" description="Low complexity" evidence="1">
    <location>
        <begin position="995"/>
        <end position="1010"/>
    </location>
</feature>
<feature type="compositionally biased region" description="Polar residues" evidence="1">
    <location>
        <begin position="240"/>
        <end position="249"/>
    </location>
</feature>
<feature type="compositionally biased region" description="Polar residues" evidence="1">
    <location>
        <begin position="824"/>
        <end position="836"/>
    </location>
</feature>
<feature type="compositionally biased region" description="Polar residues" evidence="1">
    <location>
        <begin position="1037"/>
        <end position="1057"/>
    </location>
</feature>
<proteinExistence type="predicted"/>
<feature type="compositionally biased region" description="Polar residues" evidence="1">
    <location>
        <begin position="1247"/>
        <end position="1269"/>
    </location>
</feature>
<organism evidence="2 3">
    <name type="scientific">Cristinia sonorae</name>
    <dbReference type="NCBI Taxonomy" id="1940300"/>
    <lineage>
        <taxon>Eukaryota</taxon>
        <taxon>Fungi</taxon>
        <taxon>Dikarya</taxon>
        <taxon>Basidiomycota</taxon>
        <taxon>Agaricomycotina</taxon>
        <taxon>Agaricomycetes</taxon>
        <taxon>Agaricomycetidae</taxon>
        <taxon>Agaricales</taxon>
        <taxon>Pleurotineae</taxon>
        <taxon>Stephanosporaceae</taxon>
        <taxon>Cristinia</taxon>
    </lineage>
</organism>
<feature type="compositionally biased region" description="Low complexity" evidence="1">
    <location>
        <begin position="367"/>
        <end position="382"/>
    </location>
</feature>
<name>A0A8K0XUY2_9AGAR</name>
<feature type="compositionally biased region" description="Low complexity" evidence="1">
    <location>
        <begin position="1080"/>
        <end position="1091"/>
    </location>
</feature>
<feature type="compositionally biased region" description="Polar residues" evidence="1">
    <location>
        <begin position="172"/>
        <end position="228"/>
    </location>
</feature>
<feature type="compositionally biased region" description="Low complexity" evidence="1">
    <location>
        <begin position="583"/>
        <end position="602"/>
    </location>
</feature>
<feature type="compositionally biased region" description="Low complexity" evidence="1">
    <location>
        <begin position="879"/>
        <end position="891"/>
    </location>
</feature>
<feature type="region of interest" description="Disordered" evidence="1">
    <location>
        <begin position="735"/>
        <end position="789"/>
    </location>
</feature>
<feature type="region of interest" description="Disordered" evidence="1">
    <location>
        <begin position="1219"/>
        <end position="1284"/>
    </location>
</feature>
<evidence type="ECO:0000313" key="3">
    <source>
        <dbReference type="Proteomes" id="UP000813824"/>
    </source>
</evidence>
<dbReference type="EMBL" id="JAEVFJ010000001">
    <property type="protein sequence ID" value="KAH8108167.1"/>
    <property type="molecule type" value="Genomic_DNA"/>
</dbReference>
<feature type="compositionally biased region" description="Basic residues" evidence="1">
    <location>
        <begin position="743"/>
        <end position="752"/>
    </location>
</feature>
<feature type="region of interest" description="Disordered" evidence="1">
    <location>
        <begin position="1308"/>
        <end position="1371"/>
    </location>
</feature>
<feature type="region of interest" description="Disordered" evidence="1">
    <location>
        <begin position="1516"/>
        <end position="1539"/>
    </location>
</feature>
<feature type="region of interest" description="Disordered" evidence="1">
    <location>
        <begin position="294"/>
        <end position="623"/>
    </location>
</feature>
<feature type="region of interest" description="Disordered" evidence="1">
    <location>
        <begin position="679"/>
        <end position="705"/>
    </location>
</feature>
<sequence length="1560" mass="166917">QDPLPALPPASDFRTSLILPDLTRRFSVLRNSSGEPIGLDDLKHKFAEQRARGAEHQVSEEEEDMILEALGRIHARTRSRGGSGNGESMYTVSDSQDAGSRTSGVPSIGQSILSTSTGPGQAVRESVSNASLSSSSNKGSSQYSRRMSNNLFGSGKFRDYTYMRHQRRGPDSTRTSTVTHSDSIGSMNTLTSTRVPNGTSLFSDSQSLRPTTPDGSAYSPSNSVTSSPARRIDSQEDDSSIGSRFSKSMSPDHLKHASLALDAVIKELEEEGDDEIVMERSPINRIPSSRPLVSFAQQSGDSPQLSPAEEAGTAFSSDVPMVSGEGHHGAQYPRSRTSSPTPRLPGYIPGMPRPMTPHDSSLDSDDMSPSATPRATAPRLPAVLTQSPTLAQSFASSIHRSNSSASTARQLTPRPTSPPQTTSPLFITRSTNGRFTPEDPTRSNSGSPGPEGLDSPVLGRRRPLSPLAGQAFQPLAGATTSSRPGTPSNINWHVPSNNTVVQSSRTNGGHSRNGSTASIGMGQFDNTSPPNDLERSKSVTRSLRSPALPDSPWIDNATQEPSHVDLRSPSAMSNLELGPPRPSSRSARSPTPTHSPTSPTFPDNGSSTALNGTSGKHSSRGHHTFSFGSTHALLLSPFGNSSRSSLESAGSSYHSWDEDHKKDRLFNLFSHLDPGMTEWHDTSGDKSSPATSGTSTSPYESTTESEAILKDEIGLSKHDFSAIQDKLVAAALAKAATPESRHRAPSLRKRRPSTSQSNYSYNGDSRVSSVRNPAPQTQQSTSTSHRAANSDHIAKASALLDSVVDSIQGPRPDNAAAQAPALHVTTQVAQQTTDPSPTARHRALADALFGVQREAATTPSPPEPSSTPTPAPEKKSAVETTRQRSQSRSESPINRPLGTPKPSPSMPNVASPYPPVQAPSVPSSAHGHTQIDRSMLALEVQRRAEEATRALRKSPSNQRLADGTGSTRRRISPNQISSPTLMSASTSVDTIPLRTVVSPSQTQTGSTSSTKFGSRFRKLTGTLRSKPNAMNGEEITPFSQESRTPNSSQTLTFSPSHLSPRGEPTIASATEPRRFESNTPIISSPPASAGPGLKGFMSRFRKQRTADPTPPSERRPQPQSATGSLSPPSPNFATQSHSAPATKSSFGRSSRPLTPQSQSFSPEPTIPEDTVVQQNDALKQLFDAANNLGLDQAALTDLIARSPSTSSRSTAWTKVMRSNSVADTLKSRRNSPRTPAPAPTESRPSVDATSSARPSTEIRQLNIRKNTADTLMPPTRQDGRDTPASVVIRRTIILPSDPRLSSVDWNTLARKQSSSRRRRSAGAGSVQSKGSVQDRVPTPPPNRSALKRFSNDSSPPMPQPPHFSAQYESGQVEKSSSAYDSLYDMYGDVRPMDLPGSSQGDPTADNIPAVEVVELANGETIWSIVNGLRDDDVESYFSGDRASFASEYSRDEGGVKVLFKEHGRKGSKSSNTSLLGRKKPQGANRPETKVFYSSSAQIGRLIENISRGMDSGTFNIAPESSQAQARVGHSTSSSVGSDVDMRWTVEERLEHMLGKVAVDP</sequence>
<feature type="compositionally biased region" description="Polar residues" evidence="1">
    <location>
        <begin position="86"/>
        <end position="119"/>
    </location>
</feature>
<comment type="caution">
    <text evidence="2">The sequence shown here is derived from an EMBL/GenBank/DDBJ whole genome shotgun (WGS) entry which is preliminary data.</text>
</comment>
<feature type="compositionally biased region" description="Polar residues" evidence="1">
    <location>
        <begin position="972"/>
        <end position="989"/>
    </location>
</feature>
<feature type="region of interest" description="Disordered" evidence="1">
    <location>
        <begin position="76"/>
        <end position="253"/>
    </location>
</feature>
<evidence type="ECO:0000313" key="2">
    <source>
        <dbReference type="EMBL" id="KAH8108167.1"/>
    </source>
</evidence>
<feature type="region of interest" description="Disordered" evidence="1">
    <location>
        <begin position="806"/>
        <end position="1167"/>
    </location>
</feature>
<feature type="compositionally biased region" description="Polar residues" evidence="1">
    <location>
        <begin position="1516"/>
        <end position="1536"/>
    </location>
</feature>
<feature type="compositionally biased region" description="Polar residues" evidence="1">
    <location>
        <begin position="603"/>
        <end position="616"/>
    </location>
</feature>
<feature type="compositionally biased region" description="Low complexity" evidence="1">
    <location>
        <begin position="687"/>
        <end position="705"/>
    </location>
</feature>
<feature type="compositionally biased region" description="Polar residues" evidence="1">
    <location>
        <begin position="478"/>
        <end position="530"/>
    </location>
</feature>
<feature type="compositionally biased region" description="Polar residues" evidence="1">
    <location>
        <begin position="295"/>
        <end position="305"/>
    </location>
</feature>
<feature type="compositionally biased region" description="Low complexity" evidence="1">
    <location>
        <begin position="126"/>
        <end position="144"/>
    </location>
</feature>
<dbReference type="Proteomes" id="UP000813824">
    <property type="component" value="Unassembled WGS sequence"/>
</dbReference>
<reference evidence="2" key="1">
    <citation type="journal article" date="2021" name="New Phytol.">
        <title>Evolutionary innovations through gain and loss of genes in the ectomycorrhizal Boletales.</title>
        <authorList>
            <person name="Wu G."/>
            <person name="Miyauchi S."/>
            <person name="Morin E."/>
            <person name="Kuo A."/>
            <person name="Drula E."/>
            <person name="Varga T."/>
            <person name="Kohler A."/>
            <person name="Feng B."/>
            <person name="Cao Y."/>
            <person name="Lipzen A."/>
            <person name="Daum C."/>
            <person name="Hundley H."/>
            <person name="Pangilinan J."/>
            <person name="Johnson J."/>
            <person name="Barry K."/>
            <person name="LaButti K."/>
            <person name="Ng V."/>
            <person name="Ahrendt S."/>
            <person name="Min B."/>
            <person name="Choi I.G."/>
            <person name="Park H."/>
            <person name="Plett J.M."/>
            <person name="Magnuson J."/>
            <person name="Spatafora J.W."/>
            <person name="Nagy L.G."/>
            <person name="Henrissat B."/>
            <person name="Grigoriev I.V."/>
            <person name="Yang Z.L."/>
            <person name="Xu J."/>
            <person name="Martin F.M."/>
        </authorList>
    </citation>
    <scope>NUCLEOTIDE SEQUENCE</scope>
    <source>
        <strain evidence="2">KKN 215</strain>
    </source>
</reference>
<accession>A0A8K0XUY2</accession>
<feature type="compositionally biased region" description="Polar residues" evidence="1">
    <location>
        <begin position="1117"/>
        <end position="1162"/>
    </location>
</feature>
<feature type="compositionally biased region" description="Polar residues" evidence="1">
    <location>
        <begin position="753"/>
        <end position="787"/>
    </location>
</feature>
<feature type="compositionally biased region" description="Low complexity" evidence="1">
    <location>
        <begin position="393"/>
        <end position="425"/>
    </location>
</feature>
<protein>
    <submittedName>
        <fullName evidence="2">Uncharacterized protein</fullName>
    </submittedName>
</protein>
<keyword evidence="3" id="KW-1185">Reference proteome</keyword>
<gene>
    <name evidence="2" type="ORF">BXZ70DRAFT_1015801</name>
</gene>
<dbReference type="OrthoDB" id="3259825at2759"/>